<feature type="coiled-coil region" evidence="1">
    <location>
        <begin position="301"/>
        <end position="375"/>
    </location>
</feature>
<protein>
    <submittedName>
        <fullName evidence="3">Putative i-45 aae</fullName>
    </submittedName>
</protein>
<reference evidence="3" key="1">
    <citation type="journal article" date="2016" name="PLoS ONE">
        <title>A Deep Insight into the Sialome of Male and Female Aedes aegypti Mosquitoes.</title>
        <authorList>
            <person name="Ribeiro J.M."/>
            <person name="Martin-Martin I."/>
            <person name="Arca B."/>
            <person name="Calvo E."/>
        </authorList>
    </citation>
    <scope>NUCLEOTIDE SEQUENCE</scope>
    <source>
        <strain evidence="3">Liverpool</strain>
        <tissue evidence="3">Salivary glands</tissue>
    </source>
</reference>
<dbReference type="EMBL" id="GDUN01000514">
    <property type="protein sequence ID" value="JAN95405.1"/>
    <property type="molecule type" value="mRNA"/>
</dbReference>
<feature type="non-terminal residue" evidence="3">
    <location>
        <position position="1"/>
    </location>
</feature>
<keyword evidence="1" id="KW-0175">Coiled coil</keyword>
<feature type="region of interest" description="Disordered" evidence="2">
    <location>
        <begin position="524"/>
        <end position="559"/>
    </location>
</feature>
<dbReference type="VEuPathDB" id="VectorBase:AAEL023275"/>
<dbReference type="Gene3D" id="1.10.287.1490">
    <property type="match status" value="1"/>
</dbReference>
<feature type="non-terminal residue" evidence="3">
    <location>
        <position position="559"/>
    </location>
</feature>
<dbReference type="AlphaFoldDB" id="A0A0N8ES42"/>
<organism evidence="3">
    <name type="scientific">Aedes aegypti</name>
    <name type="common">Yellowfever mosquito</name>
    <name type="synonym">Culex aegypti</name>
    <dbReference type="NCBI Taxonomy" id="7159"/>
    <lineage>
        <taxon>Eukaryota</taxon>
        <taxon>Metazoa</taxon>
        <taxon>Ecdysozoa</taxon>
        <taxon>Arthropoda</taxon>
        <taxon>Hexapoda</taxon>
        <taxon>Insecta</taxon>
        <taxon>Pterygota</taxon>
        <taxon>Neoptera</taxon>
        <taxon>Endopterygota</taxon>
        <taxon>Diptera</taxon>
        <taxon>Nematocera</taxon>
        <taxon>Culicoidea</taxon>
        <taxon>Culicidae</taxon>
        <taxon>Culicinae</taxon>
        <taxon>Aedini</taxon>
        <taxon>Aedes</taxon>
        <taxon>Stegomyia</taxon>
    </lineage>
</organism>
<name>A0A0N8ES42_AEDAE</name>
<feature type="region of interest" description="Disordered" evidence="2">
    <location>
        <begin position="409"/>
        <end position="474"/>
    </location>
</feature>
<feature type="compositionally biased region" description="Basic and acidic residues" evidence="2">
    <location>
        <begin position="535"/>
        <end position="546"/>
    </location>
</feature>
<evidence type="ECO:0000256" key="1">
    <source>
        <dbReference type="SAM" id="Coils"/>
    </source>
</evidence>
<evidence type="ECO:0000313" key="3">
    <source>
        <dbReference type="EMBL" id="JAN95405.1"/>
    </source>
</evidence>
<accession>A0A0N8ES42</accession>
<sequence length="559" mass="62439">GFPPLPGDPGGGPSNYLDGTYTGATLPSYMDPHGNNGELIVLRMEPVNGKMPDHPFTLRQSIERRINGRIEGAISEAQGRSFALKVRSRHHIEKLLTMTQLIDGTAVKVSYHPGLNSTRCVISCRDLMKIKDDNEILECLKDQHITGIRRITRKIGENRELTPSVILTVDGTTIPEHIDIGYQRIRTRPYYPAPMLCYQCYQFGHTRLRCQKQTSICGNCDQEHEVLQGVRCHNPAYCGRCKSNNHSVGSRKCPVYQNEDTIQHIRVDRGLSYPEARRVFEANNGQRSFAGIASHSKDTIISELSTKLEALSGQMAKKNTEIKALEAKMSTRNEPISSTEFQRLEKLIVDLQKEIQKKDERIQTLEKALEKGSRLDVVRKHGTIEDLVAKVASLQETVSRKDYEIKTLRSTNKTASDSTNTPKPQRQQTTKITSSHINPGTQECSNHKDSAKTATAAGTIKDKKSKTTTVSVEQNQSIVPMDTAVSGTNKGTKPKLRKKNAELTSDELYAKRTKANESMMYISDSENSITPFNDLHSEPEGAEHDISSSSDESMQEIET</sequence>
<proteinExistence type="evidence at transcript level"/>
<evidence type="ECO:0000256" key="2">
    <source>
        <dbReference type="SAM" id="MobiDB-lite"/>
    </source>
</evidence>
<feature type="compositionally biased region" description="Polar residues" evidence="2">
    <location>
        <begin position="409"/>
        <end position="444"/>
    </location>
</feature>